<sequence length="65" mass="7818">MIPIEEIVFSNRVDEFMAYVASREPKMEYTKKQIQSICDKIGDGERLLFSERLVIQRMIYWVMEI</sequence>
<dbReference type="AlphaFoldDB" id="A0A0F9GN68"/>
<comment type="caution">
    <text evidence="1">The sequence shown here is derived from an EMBL/GenBank/DDBJ whole genome shotgun (WGS) entry which is preliminary data.</text>
</comment>
<reference evidence="1" key="1">
    <citation type="journal article" date="2015" name="Nature">
        <title>Complex archaea that bridge the gap between prokaryotes and eukaryotes.</title>
        <authorList>
            <person name="Spang A."/>
            <person name="Saw J.H."/>
            <person name="Jorgensen S.L."/>
            <person name="Zaremba-Niedzwiedzka K."/>
            <person name="Martijn J."/>
            <person name="Lind A.E."/>
            <person name="van Eijk R."/>
            <person name="Schleper C."/>
            <person name="Guy L."/>
            <person name="Ettema T.J."/>
        </authorList>
    </citation>
    <scope>NUCLEOTIDE SEQUENCE</scope>
</reference>
<proteinExistence type="predicted"/>
<protein>
    <submittedName>
        <fullName evidence="1">Uncharacterized protein</fullName>
    </submittedName>
</protein>
<evidence type="ECO:0000313" key="1">
    <source>
        <dbReference type="EMBL" id="KKL92001.1"/>
    </source>
</evidence>
<gene>
    <name evidence="1" type="ORF">LCGC14_1889050</name>
</gene>
<accession>A0A0F9GN68</accession>
<dbReference type="EMBL" id="LAZR01019585">
    <property type="protein sequence ID" value="KKL92001.1"/>
    <property type="molecule type" value="Genomic_DNA"/>
</dbReference>
<organism evidence="1">
    <name type="scientific">marine sediment metagenome</name>
    <dbReference type="NCBI Taxonomy" id="412755"/>
    <lineage>
        <taxon>unclassified sequences</taxon>
        <taxon>metagenomes</taxon>
        <taxon>ecological metagenomes</taxon>
    </lineage>
</organism>
<name>A0A0F9GN68_9ZZZZ</name>